<dbReference type="EMBL" id="JOWA01000132">
    <property type="protein sequence ID" value="KEZ40159.1"/>
    <property type="molecule type" value="Genomic_DNA"/>
</dbReference>
<feature type="compositionally biased region" description="Polar residues" evidence="1">
    <location>
        <begin position="520"/>
        <end position="535"/>
    </location>
</feature>
<reference evidence="3 4" key="1">
    <citation type="journal article" date="2014" name="Genome Announc.">
        <title>Draft genome sequence of the pathogenic fungus Scedosporium apiospermum.</title>
        <authorList>
            <person name="Vandeputte P."/>
            <person name="Ghamrawi S."/>
            <person name="Rechenmann M."/>
            <person name="Iltis A."/>
            <person name="Giraud S."/>
            <person name="Fleury M."/>
            <person name="Thornton C."/>
            <person name="Delhaes L."/>
            <person name="Meyer W."/>
            <person name="Papon N."/>
            <person name="Bouchara J.P."/>
        </authorList>
    </citation>
    <scope>NUCLEOTIDE SEQUENCE [LARGE SCALE GENOMIC DNA]</scope>
    <source>
        <strain evidence="3 4">IHEM 14462</strain>
    </source>
</reference>
<dbReference type="InterPro" id="IPR036291">
    <property type="entry name" value="NAD(P)-bd_dom_sf"/>
</dbReference>
<dbReference type="GeneID" id="27728280"/>
<evidence type="ECO:0000313" key="4">
    <source>
        <dbReference type="Proteomes" id="UP000028545"/>
    </source>
</evidence>
<evidence type="ECO:0000256" key="1">
    <source>
        <dbReference type="SAM" id="MobiDB-lite"/>
    </source>
</evidence>
<feature type="region of interest" description="Disordered" evidence="1">
    <location>
        <begin position="570"/>
        <end position="589"/>
    </location>
</feature>
<dbReference type="PANTHER" id="PTHR43377:SF1">
    <property type="entry name" value="BILIVERDIN REDUCTASE A"/>
    <property type="match status" value="1"/>
</dbReference>
<dbReference type="VEuPathDB" id="FungiDB:SAPIO_CDS9208"/>
<keyword evidence="4" id="KW-1185">Reference proteome</keyword>
<feature type="region of interest" description="Disordered" evidence="1">
    <location>
        <begin position="506"/>
        <end position="562"/>
    </location>
</feature>
<accession>A0A084FYJ7</accession>
<sequence>MHSTIVEQPERELARFLLVGVGPHAKRIYIPHLKTLEAEGRAKLVCAVDIEQNTEQITELRNKVFPGTELFFVPFFSGPMPSNVSVMLKNLAVRLRIDCVVISTEPLAHKAYGLWAISQGLHVIMDKPISTRKETVYNLDQALGIADDYEDLLNAYNELQKRKRTFFLITSHRRYHPGMYRTFDMIQEITEKSGAPVTNIISTHCDGMWRLPTEIIDQKYHTFNNGYGKVSHSGYHFLDMAYRYVKAGWTADKKPDRIEVVTSFMTPAGFLKTFNHNDYMNAFGRKEYGDSCKYADCYIEKLSPTLGEIDAALQISFIQDNEPICLAQVNLQHNGFTRRSWVTPGQDLYKGIGRVKHEFHEIKSGPMQTIVIDSRQANDKHDRSKPSTAKIGTDNHFEVHVFRNCDLLDEPEPLVSYSVADLDRHYNSKLPGIYSENVKRGILWEALDFIEGKKPFEDLLSNLEDHSVPANVMSAVYVSHIRRTQGLNPVVNIDLTYDGVVGPNRGSARASIPRDGPALTHTSTTPNGGNISETAFGNGDKTKSANGVSNSKTGLDQRADSDKTAAALLEKLNGTSPLPPRQISAEVKG</sequence>
<dbReference type="InterPro" id="IPR000683">
    <property type="entry name" value="Gfo/Idh/MocA-like_OxRdtase_N"/>
</dbReference>
<dbReference type="OrthoDB" id="446809at2759"/>
<feature type="domain" description="Gfo/Idh/MocA-like oxidoreductase N-terminal" evidence="2">
    <location>
        <begin position="15"/>
        <end position="139"/>
    </location>
</feature>
<evidence type="ECO:0000313" key="3">
    <source>
        <dbReference type="EMBL" id="KEZ40159.1"/>
    </source>
</evidence>
<dbReference type="Proteomes" id="UP000028545">
    <property type="component" value="Unassembled WGS sequence"/>
</dbReference>
<dbReference type="Pfam" id="PF01408">
    <property type="entry name" value="GFO_IDH_MocA"/>
    <property type="match status" value="1"/>
</dbReference>
<comment type="caution">
    <text evidence="3">The sequence shown here is derived from an EMBL/GenBank/DDBJ whole genome shotgun (WGS) entry which is preliminary data.</text>
</comment>
<dbReference type="HOGENOM" id="CLU_024756_0_0_1"/>
<evidence type="ECO:0000259" key="2">
    <source>
        <dbReference type="Pfam" id="PF01408"/>
    </source>
</evidence>
<gene>
    <name evidence="3" type="ORF">SAPIO_CDS9208</name>
</gene>
<dbReference type="SUPFAM" id="SSF51735">
    <property type="entry name" value="NAD(P)-binding Rossmann-fold domains"/>
    <property type="match status" value="1"/>
</dbReference>
<dbReference type="KEGG" id="sapo:SAPIO_CDS9208"/>
<protein>
    <recommendedName>
        <fullName evidence="2">Gfo/Idh/MocA-like oxidoreductase N-terminal domain-containing protein</fullName>
    </recommendedName>
</protein>
<dbReference type="GO" id="GO:0000166">
    <property type="term" value="F:nucleotide binding"/>
    <property type="evidence" value="ECO:0007669"/>
    <property type="project" value="InterPro"/>
</dbReference>
<dbReference type="Gene3D" id="3.40.50.720">
    <property type="entry name" value="NAD(P)-binding Rossmann-like Domain"/>
    <property type="match status" value="1"/>
</dbReference>
<dbReference type="PANTHER" id="PTHR43377">
    <property type="entry name" value="BILIVERDIN REDUCTASE A"/>
    <property type="match status" value="1"/>
</dbReference>
<dbReference type="OMA" id="LHVIMDK"/>
<proteinExistence type="predicted"/>
<feature type="compositionally biased region" description="Polar residues" evidence="1">
    <location>
        <begin position="544"/>
        <end position="554"/>
    </location>
</feature>
<dbReference type="AlphaFoldDB" id="A0A084FYJ7"/>
<dbReference type="RefSeq" id="XP_016639958.1">
    <property type="nucleotide sequence ID" value="XM_016790655.1"/>
</dbReference>
<dbReference type="InterPro" id="IPR051450">
    <property type="entry name" value="Gfo/Idh/MocA_Oxidoreductases"/>
</dbReference>
<organism evidence="3 4">
    <name type="scientific">Pseudallescheria apiosperma</name>
    <name type="common">Scedosporium apiospermum</name>
    <dbReference type="NCBI Taxonomy" id="563466"/>
    <lineage>
        <taxon>Eukaryota</taxon>
        <taxon>Fungi</taxon>
        <taxon>Dikarya</taxon>
        <taxon>Ascomycota</taxon>
        <taxon>Pezizomycotina</taxon>
        <taxon>Sordariomycetes</taxon>
        <taxon>Hypocreomycetidae</taxon>
        <taxon>Microascales</taxon>
        <taxon>Microascaceae</taxon>
        <taxon>Scedosporium</taxon>
    </lineage>
</organism>
<name>A0A084FYJ7_PSEDA</name>